<dbReference type="PANTHER" id="PTHR48434">
    <property type="entry name" value="(RAPE) HYPOTHETICAL PROTEIN"/>
    <property type="match status" value="1"/>
</dbReference>
<feature type="non-terminal residue" evidence="1">
    <location>
        <position position="1"/>
    </location>
</feature>
<evidence type="ECO:0000313" key="1">
    <source>
        <dbReference type="EMBL" id="GAV82312.1"/>
    </source>
</evidence>
<gene>
    <name evidence="1" type="ORF">CFOL_v3_25764</name>
</gene>
<accession>A0A1Q3CQA8</accession>
<comment type="caution">
    <text evidence="1">The sequence shown here is derived from an EMBL/GenBank/DDBJ whole genome shotgun (WGS) entry which is preliminary data.</text>
</comment>
<dbReference type="AlphaFoldDB" id="A0A1Q3CQA8"/>
<name>A0A1Q3CQA8_CEPFO</name>
<keyword evidence="2" id="KW-1185">Reference proteome</keyword>
<protein>
    <submittedName>
        <fullName evidence="1">Uncharacterized protein</fullName>
    </submittedName>
</protein>
<reference evidence="2" key="1">
    <citation type="submission" date="2016-04" db="EMBL/GenBank/DDBJ databases">
        <title>Cephalotus genome sequencing.</title>
        <authorList>
            <person name="Fukushima K."/>
            <person name="Hasebe M."/>
            <person name="Fang X."/>
        </authorList>
    </citation>
    <scope>NUCLEOTIDE SEQUENCE [LARGE SCALE GENOMIC DNA]</scope>
    <source>
        <strain evidence="2">cv. St1</strain>
    </source>
</reference>
<evidence type="ECO:0000313" key="2">
    <source>
        <dbReference type="Proteomes" id="UP000187406"/>
    </source>
</evidence>
<organism evidence="1 2">
    <name type="scientific">Cephalotus follicularis</name>
    <name type="common">Albany pitcher plant</name>
    <dbReference type="NCBI Taxonomy" id="3775"/>
    <lineage>
        <taxon>Eukaryota</taxon>
        <taxon>Viridiplantae</taxon>
        <taxon>Streptophyta</taxon>
        <taxon>Embryophyta</taxon>
        <taxon>Tracheophyta</taxon>
        <taxon>Spermatophyta</taxon>
        <taxon>Magnoliopsida</taxon>
        <taxon>eudicotyledons</taxon>
        <taxon>Gunneridae</taxon>
        <taxon>Pentapetalae</taxon>
        <taxon>rosids</taxon>
        <taxon>fabids</taxon>
        <taxon>Oxalidales</taxon>
        <taxon>Cephalotaceae</taxon>
        <taxon>Cephalotus</taxon>
    </lineage>
</organism>
<dbReference type="Proteomes" id="UP000187406">
    <property type="component" value="Unassembled WGS sequence"/>
</dbReference>
<dbReference type="OrthoDB" id="1743486at2759"/>
<dbReference type="InParanoid" id="A0A1Q3CQA8"/>
<sequence length="124" mass="15287">YKTPLDTVRRVFYKEWKFYNTHPKKTQIFYEYILIDTSSIKISPKTNPKNPNLITPTSIFIQKIITLKNWNQPPHSHRQFLGQYIPSIYNYFDYMDDWRHTFLYKNLKKRHSWFLCLDKTFNID</sequence>
<dbReference type="EMBL" id="BDDD01002603">
    <property type="protein sequence ID" value="GAV82312.1"/>
    <property type="molecule type" value="Genomic_DNA"/>
</dbReference>
<proteinExistence type="predicted"/>
<dbReference type="PANTHER" id="PTHR48434:SF1">
    <property type="entry name" value="(RAPE) HYPOTHETICAL PROTEIN"/>
    <property type="match status" value="1"/>
</dbReference>